<dbReference type="InterPro" id="IPR012337">
    <property type="entry name" value="RNaseH-like_sf"/>
</dbReference>
<proteinExistence type="predicted"/>
<gene>
    <name evidence="2" type="ORF">DIABBA_LOCUS5964</name>
</gene>
<evidence type="ECO:0000259" key="1">
    <source>
        <dbReference type="Pfam" id="PF05699"/>
    </source>
</evidence>
<evidence type="ECO:0000313" key="2">
    <source>
        <dbReference type="EMBL" id="CAG9832487.1"/>
    </source>
</evidence>
<evidence type="ECO:0000313" key="3">
    <source>
        <dbReference type="Proteomes" id="UP001153709"/>
    </source>
</evidence>
<keyword evidence="3" id="KW-1185">Reference proteome</keyword>
<accession>A0A9N9XBB9</accession>
<dbReference type="SUPFAM" id="SSF53098">
    <property type="entry name" value="Ribonuclease H-like"/>
    <property type="match status" value="1"/>
</dbReference>
<organism evidence="2 3">
    <name type="scientific">Diabrotica balteata</name>
    <name type="common">Banded cucumber beetle</name>
    <dbReference type="NCBI Taxonomy" id="107213"/>
    <lineage>
        <taxon>Eukaryota</taxon>
        <taxon>Metazoa</taxon>
        <taxon>Ecdysozoa</taxon>
        <taxon>Arthropoda</taxon>
        <taxon>Hexapoda</taxon>
        <taxon>Insecta</taxon>
        <taxon>Pterygota</taxon>
        <taxon>Neoptera</taxon>
        <taxon>Endopterygota</taxon>
        <taxon>Coleoptera</taxon>
        <taxon>Polyphaga</taxon>
        <taxon>Cucujiformia</taxon>
        <taxon>Chrysomeloidea</taxon>
        <taxon>Chrysomelidae</taxon>
        <taxon>Galerucinae</taxon>
        <taxon>Diabroticina</taxon>
        <taxon>Diabroticites</taxon>
        <taxon>Diabrotica</taxon>
    </lineage>
</organism>
<name>A0A9N9XBB9_DIABA</name>
<protein>
    <recommendedName>
        <fullName evidence="1">HAT C-terminal dimerisation domain-containing protein</fullName>
    </recommendedName>
</protein>
<dbReference type="AlphaFoldDB" id="A0A9N9XBB9"/>
<sequence length="579" mass="66433">MESVNVSVDYLKSIKFSSLSLKEKLKIKSAGRPKPNLLISKCLLFGDEESKWTKNGIKDLVHLSEKIKKHQHSKSHISAKLGFNLLGKQDIRQQLNSAYRLNIAKHNEQIKNNSLIVCQAHIKKEIAASKFVSIVSDGTSDISNIFQMVIVYRYTLPNGTPVERFWTFLKPNNHDAVSLAGCIEECLSCVLSSSDKLISQSYDGASVMSGVHGGVQKLIQDKFRYANYIHCYAHHLNLLMSQATSINTNVRIFFADLTDITNFFSNSPQRVAILDEVVGNRVPSASATRWNFKIRTVNMVYENREALVECMERIQSTSRQSGTITKAGALLRLLNDNKFVFWLKVFHRIMPHVDILYSQIQKTATDSVIVKRCLTTFEENIQKERDNIHTIRDIELTDIDDSQSRKRRKKYDRNSYVSTIIQAKEVCDTILSEIKRRFLFTGHLEITKLFSVDNFEIYSSNFPTLTLESAINNYPFLNKNKLRTELEIVYRRSDFKELSGAVHLLKFLIENNLQEDFSEIYLILQVLVTMPMTTAEAERCFSTLKRIKTFLRSTMGQDRLTALAMLSIEKKNDSRNSKF</sequence>
<dbReference type="InterPro" id="IPR008906">
    <property type="entry name" value="HATC_C_dom"/>
</dbReference>
<dbReference type="Pfam" id="PF05699">
    <property type="entry name" value="Dimer_Tnp_hAT"/>
    <property type="match status" value="1"/>
</dbReference>
<dbReference type="EMBL" id="OU898278">
    <property type="protein sequence ID" value="CAG9832487.1"/>
    <property type="molecule type" value="Genomic_DNA"/>
</dbReference>
<dbReference type="Proteomes" id="UP001153709">
    <property type="component" value="Chromosome 3"/>
</dbReference>
<dbReference type="PANTHER" id="PTHR45749:SF37">
    <property type="entry name" value="OS05G0311600 PROTEIN"/>
    <property type="match status" value="1"/>
</dbReference>
<dbReference type="OrthoDB" id="6725296at2759"/>
<dbReference type="GO" id="GO:0046983">
    <property type="term" value="F:protein dimerization activity"/>
    <property type="evidence" value="ECO:0007669"/>
    <property type="project" value="InterPro"/>
</dbReference>
<reference evidence="2" key="1">
    <citation type="submission" date="2022-01" db="EMBL/GenBank/DDBJ databases">
        <authorList>
            <person name="King R."/>
        </authorList>
    </citation>
    <scope>NUCLEOTIDE SEQUENCE</scope>
</reference>
<feature type="domain" description="HAT C-terminal dimerisation" evidence="1">
    <location>
        <begin position="503"/>
        <end position="570"/>
    </location>
</feature>
<dbReference type="PANTHER" id="PTHR45749">
    <property type="match status" value="1"/>
</dbReference>